<organism evidence="1 2">
    <name type="scientific">Zhongshania aliphaticivorans</name>
    <dbReference type="NCBI Taxonomy" id="1470434"/>
    <lineage>
        <taxon>Bacteria</taxon>
        <taxon>Pseudomonadati</taxon>
        <taxon>Pseudomonadota</taxon>
        <taxon>Gammaproteobacteria</taxon>
        <taxon>Cellvibrionales</taxon>
        <taxon>Spongiibacteraceae</taxon>
        <taxon>Zhongshania</taxon>
    </lineage>
</organism>
<evidence type="ECO:0000313" key="2">
    <source>
        <dbReference type="Proteomes" id="UP000074119"/>
    </source>
</evidence>
<dbReference type="KEGG" id="zal:AZF00_16815"/>
<dbReference type="PROSITE" id="PS51257">
    <property type="entry name" value="PROKAR_LIPOPROTEIN"/>
    <property type="match status" value="1"/>
</dbReference>
<reference evidence="1 2" key="1">
    <citation type="submission" date="2015-12" db="EMBL/GenBank/DDBJ databases">
        <authorList>
            <person name="Shamseldin A."/>
            <person name="Moawad H."/>
            <person name="Abd El-Rahim W.M."/>
            <person name="Sadowsky M.J."/>
        </authorList>
    </citation>
    <scope>NUCLEOTIDE SEQUENCE [LARGE SCALE GENOMIC DNA]</scope>
    <source>
        <strain evidence="1 2">SM2</strain>
    </source>
</reference>
<evidence type="ECO:0008006" key="3">
    <source>
        <dbReference type="Google" id="ProtNLM"/>
    </source>
</evidence>
<accession>A0A127M9G2</accession>
<proteinExistence type="predicted"/>
<gene>
    <name evidence="1" type="ORF">AZF00_16815</name>
</gene>
<dbReference type="RefSeq" id="WP_008252407.1">
    <property type="nucleotide sequence ID" value="NZ_CP014544.1"/>
</dbReference>
<name>A0A127M9G2_9GAMM</name>
<evidence type="ECO:0000313" key="1">
    <source>
        <dbReference type="EMBL" id="AMO69860.1"/>
    </source>
</evidence>
<sequence>MRYTPNCYYKTIVSYFLLGVISLLSACGGGSSPSVGTPITPSSLTINPQVNQFAKGTSQQFAAIVQFSNGTTLDPSNSAS</sequence>
<dbReference type="Proteomes" id="UP000074119">
    <property type="component" value="Chromosome"/>
</dbReference>
<dbReference type="EMBL" id="CP014544">
    <property type="protein sequence ID" value="AMO69860.1"/>
    <property type="molecule type" value="Genomic_DNA"/>
</dbReference>
<protein>
    <recommendedName>
        <fullName evidence="3">SbsA Ig-like domain-containing protein</fullName>
    </recommendedName>
</protein>
<dbReference type="AlphaFoldDB" id="A0A127M9G2"/>
<dbReference type="Gene3D" id="2.60.40.1080">
    <property type="match status" value="1"/>
</dbReference>